<keyword evidence="15" id="KW-1185">Reference proteome</keyword>
<name>A0A3S0VPI1_9GAMM</name>
<evidence type="ECO:0000313" key="14">
    <source>
        <dbReference type="EMBL" id="RUQ91607.1"/>
    </source>
</evidence>
<evidence type="ECO:0000256" key="7">
    <source>
        <dbReference type="ARBA" id="ARBA00023136"/>
    </source>
</evidence>
<keyword evidence="7" id="KW-0472">Membrane</keyword>
<evidence type="ECO:0000256" key="2">
    <source>
        <dbReference type="ARBA" id="ARBA00010248"/>
    </source>
</evidence>
<evidence type="ECO:0000256" key="8">
    <source>
        <dbReference type="ARBA" id="ARBA00023237"/>
    </source>
</evidence>
<evidence type="ECO:0000256" key="3">
    <source>
        <dbReference type="ARBA" id="ARBA00015419"/>
    </source>
</evidence>
<dbReference type="GO" id="GO:0097347">
    <property type="term" value="C:TAM protein secretion complex"/>
    <property type="evidence" value="ECO:0007669"/>
    <property type="project" value="TreeGrafter"/>
</dbReference>
<dbReference type="InterPro" id="IPR035243">
    <property type="entry name" value="TamA_POTRA_Dom_1"/>
</dbReference>
<reference evidence="14 15" key="1">
    <citation type="submission" date="2018-12" db="EMBL/GenBank/DDBJ databases">
        <title>Legionella sp,whole genome shotgun sequence.</title>
        <authorList>
            <person name="Wu H."/>
        </authorList>
    </citation>
    <scope>NUCLEOTIDE SEQUENCE [LARGE SCALE GENOMIC DNA]</scope>
    <source>
        <strain evidence="15">km714</strain>
    </source>
</reference>
<evidence type="ECO:0000313" key="15">
    <source>
        <dbReference type="Proteomes" id="UP000288012"/>
    </source>
</evidence>
<dbReference type="InterPro" id="IPR000184">
    <property type="entry name" value="Bac_surfAg_D15"/>
</dbReference>
<evidence type="ECO:0000256" key="9">
    <source>
        <dbReference type="ARBA" id="ARBA00033063"/>
    </source>
</evidence>
<dbReference type="Gene3D" id="2.40.160.50">
    <property type="entry name" value="membrane protein fhac: a member of the omp85/tpsb transporter family"/>
    <property type="match status" value="1"/>
</dbReference>
<comment type="subcellular location">
    <subcellularLocation>
        <location evidence="1">Cell outer membrane</location>
    </subcellularLocation>
</comment>
<dbReference type="AlphaFoldDB" id="A0A3S0VPI1"/>
<gene>
    <name evidence="14" type="ORF">EKM59_00220</name>
</gene>
<comment type="subunit">
    <text evidence="10">Interacts with TamB to form the translocation and assembly module (TAM).</text>
</comment>
<feature type="domain" description="Bacterial surface antigen (D15)" evidence="11">
    <location>
        <begin position="330"/>
        <end position="530"/>
    </location>
</feature>
<keyword evidence="4" id="KW-1134">Transmembrane beta strand</keyword>
<evidence type="ECO:0000256" key="6">
    <source>
        <dbReference type="ARBA" id="ARBA00022729"/>
    </source>
</evidence>
<dbReference type="EMBL" id="RZGR01000001">
    <property type="protein sequence ID" value="RUQ91607.1"/>
    <property type="molecule type" value="Genomic_DNA"/>
</dbReference>
<evidence type="ECO:0000256" key="1">
    <source>
        <dbReference type="ARBA" id="ARBA00004442"/>
    </source>
</evidence>
<proteinExistence type="inferred from homology"/>
<evidence type="ECO:0000259" key="13">
    <source>
        <dbReference type="Pfam" id="PF17243"/>
    </source>
</evidence>
<dbReference type="InterPro" id="IPR039910">
    <property type="entry name" value="D15-like"/>
</dbReference>
<dbReference type="Pfam" id="PF01103">
    <property type="entry name" value="Omp85"/>
    <property type="match status" value="1"/>
</dbReference>
<accession>A0A3S0VPI1</accession>
<comment type="caution">
    <text evidence="14">The sequence shown here is derived from an EMBL/GenBank/DDBJ whole genome shotgun (WGS) entry which is preliminary data.</text>
</comment>
<evidence type="ECO:0000259" key="11">
    <source>
        <dbReference type="Pfam" id="PF01103"/>
    </source>
</evidence>
<dbReference type="PANTHER" id="PTHR12815:SF47">
    <property type="entry name" value="TRANSLOCATION AND ASSEMBLY MODULE SUBUNIT TAMA"/>
    <property type="match status" value="1"/>
</dbReference>
<dbReference type="GO" id="GO:0009279">
    <property type="term" value="C:cell outer membrane"/>
    <property type="evidence" value="ECO:0007669"/>
    <property type="project" value="UniProtKB-SubCell"/>
</dbReference>
<dbReference type="Pfam" id="PF17243">
    <property type="entry name" value="POTRA_TamA_1"/>
    <property type="match status" value="1"/>
</dbReference>
<comment type="similarity">
    <text evidence="2">Belongs to the TamA family.</text>
</comment>
<feature type="domain" description="TamA POTRA" evidence="13">
    <location>
        <begin position="10"/>
        <end position="69"/>
    </location>
</feature>
<protein>
    <recommendedName>
        <fullName evidence="3">Translocation and assembly module subunit TamA</fullName>
    </recommendedName>
    <alternativeName>
        <fullName evidence="9">Autotransporter assembly factor TamA</fullName>
    </alternativeName>
</protein>
<dbReference type="InterPro" id="IPR010827">
    <property type="entry name" value="BamA/TamA_POTRA"/>
</dbReference>
<keyword evidence="8" id="KW-0998">Cell outer membrane</keyword>
<dbReference type="PANTHER" id="PTHR12815">
    <property type="entry name" value="SORTING AND ASSEMBLY MACHINERY SAMM50 PROTEIN FAMILY MEMBER"/>
    <property type="match status" value="1"/>
</dbReference>
<evidence type="ECO:0000256" key="4">
    <source>
        <dbReference type="ARBA" id="ARBA00022452"/>
    </source>
</evidence>
<dbReference type="Gene3D" id="3.10.20.310">
    <property type="entry name" value="membrane protein fhac"/>
    <property type="match status" value="3"/>
</dbReference>
<dbReference type="Proteomes" id="UP000288012">
    <property type="component" value="Unassembled WGS sequence"/>
</dbReference>
<dbReference type="GO" id="GO:0009306">
    <property type="term" value="P:protein secretion"/>
    <property type="evidence" value="ECO:0007669"/>
    <property type="project" value="TreeGrafter"/>
</dbReference>
<organism evidence="14 15">
    <name type="scientific">Legionella septentrionalis</name>
    <dbReference type="NCBI Taxonomy" id="2498109"/>
    <lineage>
        <taxon>Bacteria</taxon>
        <taxon>Pseudomonadati</taxon>
        <taxon>Pseudomonadota</taxon>
        <taxon>Gammaproteobacteria</taxon>
        <taxon>Legionellales</taxon>
        <taxon>Legionellaceae</taxon>
        <taxon>Legionella</taxon>
    </lineage>
</organism>
<evidence type="ECO:0000259" key="12">
    <source>
        <dbReference type="Pfam" id="PF07244"/>
    </source>
</evidence>
<keyword evidence="6" id="KW-0732">Signal</keyword>
<keyword evidence="5" id="KW-0812">Transmembrane</keyword>
<evidence type="ECO:0000256" key="5">
    <source>
        <dbReference type="ARBA" id="ARBA00022692"/>
    </source>
</evidence>
<dbReference type="Pfam" id="PF07244">
    <property type="entry name" value="POTRA"/>
    <property type="match status" value="1"/>
</dbReference>
<evidence type="ECO:0000256" key="10">
    <source>
        <dbReference type="ARBA" id="ARBA00093548"/>
    </source>
</evidence>
<feature type="domain" description="POTRA" evidence="12">
    <location>
        <begin position="167"/>
        <end position="235"/>
    </location>
</feature>
<sequence>METINPTYFKVNGIRGEALANVQYRLLELYKDDAITRVPPDVLKEQIAKAMYPYGFFEPKIILAYNNDKKININIIPGPQMRISSLTVRVVGEGANNLRIKEAVDKLPIKAGQPLNNPLYEEAKNNLLSAAEHQGYLHAAFDKSQILIDKKRYKADITLIFNTGAQYYFGKLTFSPTYVSPELLRRYVPFKYGEPFSTEQIMALEGNLSASGYFKSVVVKPDIDDIRHVPIDIHLERVHRINYSFGLGYGTDTGPRGRAGLHIAPVNRAGHKFNTIVQGSFKENALLTQYIIPGANPVTDKYSLSGSLSNLNYSSGYANSVLLSAAQQHAKANHQRTLSINALDERYNYSGEPKNTETVVFPKATFTWRKVSDQLFSPNGYNVTLSGLAASKAVLSDINLAQASLDAKAAFTFAPLRTRLFFHGIQGFTGIDNINNLPLSLALLLGGAENLKGYGYNSLGPGKILSYAGLEIQKETFSKWYLVGFVDAGDVYQPAPKEFKYDAGIALMWVSPVGPIKVGIAQALNNRFNNTEGRNPKLVINMGPDL</sequence>